<dbReference type="AlphaFoldDB" id="A0A177A594"/>
<dbReference type="Proteomes" id="UP000077154">
    <property type="component" value="Unassembled WGS sequence"/>
</dbReference>
<keyword evidence="1" id="KW-0812">Transmembrane</keyword>
<dbReference type="GeneID" id="36290184"/>
<evidence type="ECO:0000313" key="2">
    <source>
        <dbReference type="EMBL" id="OAF56662.1"/>
    </source>
</evidence>
<sequence length="86" mass="8947">MPNFPYFTSSLATGVIWKPLNALDAFESVALPPLPPFSVAFAVAPFAVAVAVARLALAVPADSPAAALIKALDDSSEALVTRHRKS</sequence>
<accession>A0A177A594</accession>
<proteinExistence type="predicted"/>
<dbReference type="RefSeq" id="XP_024321954.1">
    <property type="nucleotide sequence ID" value="XM_024470712.1"/>
</dbReference>
<organism evidence="2">
    <name type="scientific">Pseudogymnoascus destructans</name>
    <dbReference type="NCBI Taxonomy" id="655981"/>
    <lineage>
        <taxon>Eukaryota</taxon>
        <taxon>Fungi</taxon>
        <taxon>Dikarya</taxon>
        <taxon>Ascomycota</taxon>
        <taxon>Pezizomycotina</taxon>
        <taxon>Leotiomycetes</taxon>
        <taxon>Thelebolales</taxon>
        <taxon>Thelebolaceae</taxon>
        <taxon>Pseudogymnoascus</taxon>
    </lineage>
</organism>
<keyword evidence="1" id="KW-0472">Membrane</keyword>
<gene>
    <name evidence="2" type="ORF">VC83_07134</name>
</gene>
<feature type="transmembrane region" description="Helical" evidence="1">
    <location>
        <begin position="38"/>
        <end position="57"/>
    </location>
</feature>
<dbReference type="EMBL" id="KV441403">
    <property type="protein sequence ID" value="OAF56662.1"/>
    <property type="molecule type" value="Genomic_DNA"/>
</dbReference>
<protein>
    <submittedName>
        <fullName evidence="2">Uncharacterized protein</fullName>
    </submittedName>
</protein>
<evidence type="ECO:0000256" key="1">
    <source>
        <dbReference type="SAM" id="Phobius"/>
    </source>
</evidence>
<reference evidence="2" key="1">
    <citation type="submission" date="2016-03" db="EMBL/GenBank/DDBJ databases">
        <title>Updated assembly of Pseudogymnoascus destructans, the fungus causing white-nose syndrome of bats.</title>
        <authorList>
            <person name="Palmer J.M."/>
            <person name="Drees K.P."/>
            <person name="Foster J.T."/>
            <person name="Lindner D.L."/>
        </authorList>
    </citation>
    <scope>NUCLEOTIDE SEQUENCE [LARGE SCALE GENOMIC DNA]</scope>
    <source>
        <strain evidence="2">20631-21</strain>
    </source>
</reference>
<name>A0A177A594_9PEZI</name>
<keyword evidence="1" id="KW-1133">Transmembrane helix</keyword>